<evidence type="ECO:0000256" key="4">
    <source>
        <dbReference type="ARBA" id="ARBA00022989"/>
    </source>
</evidence>
<dbReference type="AlphaFoldDB" id="A0A670Z225"/>
<dbReference type="InterPro" id="IPR006696">
    <property type="entry name" value="DUF423"/>
</dbReference>
<dbReference type="GO" id="GO:0016020">
    <property type="term" value="C:membrane"/>
    <property type="evidence" value="ECO:0007669"/>
    <property type="project" value="UniProtKB-SubCell"/>
</dbReference>
<evidence type="ECO:0000256" key="6">
    <source>
        <dbReference type="SAM" id="MobiDB-lite"/>
    </source>
</evidence>
<comment type="subcellular location">
    <subcellularLocation>
        <location evidence="1">Membrane</location>
        <topology evidence="1">Multi-pass membrane protein</topology>
    </subcellularLocation>
</comment>
<accession>A0A670Z225</accession>
<dbReference type="PANTHER" id="PTHR43461">
    <property type="entry name" value="TRANSMEMBRANE PROTEIN 256"/>
    <property type="match status" value="1"/>
</dbReference>
<evidence type="ECO:0000313" key="8">
    <source>
        <dbReference type="Ensembl" id="ENSPTXP00000015798.1"/>
    </source>
</evidence>
<keyword evidence="5 7" id="KW-0472">Membrane</keyword>
<evidence type="ECO:0000313" key="9">
    <source>
        <dbReference type="Proteomes" id="UP000472273"/>
    </source>
</evidence>
<dbReference type="Ensembl" id="ENSPTXT00000016279.1">
    <property type="protein sequence ID" value="ENSPTXP00000015798.1"/>
    <property type="gene ID" value="ENSPTXG00000010893.1"/>
</dbReference>
<dbReference type="Proteomes" id="UP000472273">
    <property type="component" value="Unplaced"/>
</dbReference>
<sequence>FLGLGVAARFKAKRANLAGRGNPPHNHPTPAPLLPGFHPQEQPEYLKEVKSPPPKKTLCHGSHLERLQLPLCHRPSHPPHVGCPNGGVLPHNPLAHPGLGGRVGWVSQGCACIASPPMVVMLSCFFFLHPQLYDTANRYHFLHSLALLAVPHCRYPMLAGGILSTGLGLFCGPFYYHALTGQPAFTHVAPYGGSLLILGWLALAP</sequence>
<feature type="transmembrane region" description="Helical" evidence="7">
    <location>
        <begin position="184"/>
        <end position="203"/>
    </location>
</feature>
<reference evidence="8" key="2">
    <citation type="submission" date="2025-09" db="UniProtKB">
        <authorList>
            <consortium name="Ensembl"/>
        </authorList>
    </citation>
    <scope>IDENTIFICATION</scope>
</reference>
<keyword evidence="3 7" id="KW-0812">Transmembrane</keyword>
<organism evidence="8 9">
    <name type="scientific">Pseudonaja textilis</name>
    <name type="common">Eastern brown snake</name>
    <dbReference type="NCBI Taxonomy" id="8673"/>
    <lineage>
        <taxon>Eukaryota</taxon>
        <taxon>Metazoa</taxon>
        <taxon>Chordata</taxon>
        <taxon>Craniata</taxon>
        <taxon>Vertebrata</taxon>
        <taxon>Euteleostomi</taxon>
        <taxon>Lepidosauria</taxon>
        <taxon>Squamata</taxon>
        <taxon>Bifurcata</taxon>
        <taxon>Unidentata</taxon>
        <taxon>Episquamata</taxon>
        <taxon>Toxicofera</taxon>
        <taxon>Serpentes</taxon>
        <taxon>Colubroidea</taxon>
        <taxon>Elapidae</taxon>
        <taxon>Hydrophiinae</taxon>
        <taxon>Pseudonaja</taxon>
    </lineage>
</organism>
<gene>
    <name evidence="8" type="primary">TMEM256</name>
</gene>
<evidence type="ECO:0000256" key="7">
    <source>
        <dbReference type="SAM" id="Phobius"/>
    </source>
</evidence>
<evidence type="ECO:0000256" key="5">
    <source>
        <dbReference type="ARBA" id="ARBA00023136"/>
    </source>
</evidence>
<keyword evidence="4 7" id="KW-1133">Transmembrane helix</keyword>
<feature type="transmembrane region" description="Helical" evidence="7">
    <location>
        <begin position="157"/>
        <end position="178"/>
    </location>
</feature>
<protein>
    <submittedName>
        <fullName evidence="8">Transmembrane protein 256</fullName>
    </submittedName>
</protein>
<name>A0A670Z225_PSETE</name>
<comment type="similarity">
    <text evidence="2">Belongs to the TMEM256 family.</text>
</comment>
<dbReference type="Pfam" id="PF04241">
    <property type="entry name" value="DUF423"/>
    <property type="match status" value="1"/>
</dbReference>
<evidence type="ECO:0000256" key="2">
    <source>
        <dbReference type="ARBA" id="ARBA00006208"/>
    </source>
</evidence>
<dbReference type="GeneTree" id="ENSGT00390000000334"/>
<evidence type="ECO:0000256" key="1">
    <source>
        <dbReference type="ARBA" id="ARBA00004141"/>
    </source>
</evidence>
<feature type="region of interest" description="Disordered" evidence="6">
    <location>
        <begin position="16"/>
        <end position="39"/>
    </location>
</feature>
<reference evidence="8" key="1">
    <citation type="submission" date="2025-08" db="UniProtKB">
        <authorList>
            <consortium name="Ensembl"/>
        </authorList>
    </citation>
    <scope>IDENTIFICATION</scope>
</reference>
<keyword evidence="9" id="KW-1185">Reference proteome</keyword>
<proteinExistence type="inferred from homology"/>
<dbReference type="PANTHER" id="PTHR43461:SF1">
    <property type="entry name" value="TRANSMEMBRANE PROTEIN 256"/>
    <property type="match status" value="1"/>
</dbReference>
<evidence type="ECO:0000256" key="3">
    <source>
        <dbReference type="ARBA" id="ARBA00022692"/>
    </source>
</evidence>